<dbReference type="AlphaFoldDB" id="A0A0G4IQY7"/>
<evidence type="ECO:0000313" key="1">
    <source>
        <dbReference type="EMBL" id="CEO97551.1"/>
    </source>
</evidence>
<geneLocation type="mitochondrion" evidence="2"/>
<organism evidence="1 3">
    <name type="scientific">Plasmodiophora brassicae</name>
    <name type="common">Clubroot disease agent</name>
    <dbReference type="NCBI Taxonomy" id="37360"/>
    <lineage>
        <taxon>Eukaryota</taxon>
        <taxon>Sar</taxon>
        <taxon>Rhizaria</taxon>
        <taxon>Endomyxa</taxon>
        <taxon>Phytomyxea</taxon>
        <taxon>Plasmodiophorida</taxon>
        <taxon>Plasmodiophoridae</taxon>
        <taxon>Plasmodiophora</taxon>
    </lineage>
</organism>
<keyword evidence="3" id="KW-1185">Reference proteome</keyword>
<proteinExistence type="predicted"/>
<evidence type="ECO:0000313" key="2">
    <source>
        <dbReference type="EMBL" id="SPQ97856.1"/>
    </source>
</evidence>
<keyword evidence="2" id="KW-0496">Mitochondrion</keyword>
<reference evidence="2 4" key="2">
    <citation type="submission" date="2018-03" db="EMBL/GenBank/DDBJ databases">
        <authorList>
            <person name="Fogelqvist J."/>
        </authorList>
    </citation>
    <scope>NUCLEOTIDE SEQUENCE [LARGE SCALE GENOMIC DNA]</scope>
</reference>
<gene>
    <name evidence="1" type="ORF">PBRA_000896</name>
    <name evidence="2" type="ORF">PLBR_LOCUS5071</name>
</gene>
<dbReference type="Proteomes" id="UP000290189">
    <property type="component" value="Unassembled WGS sequence"/>
</dbReference>
<dbReference type="EMBL" id="OVEO01000008">
    <property type="protein sequence ID" value="SPQ97856.1"/>
    <property type="molecule type" value="Genomic_DNA"/>
</dbReference>
<accession>A0A0G4IQY7</accession>
<protein>
    <submittedName>
        <fullName evidence="1">Uncharacterized protein</fullName>
    </submittedName>
</protein>
<name>A0A0G4IQY7_PLABS</name>
<reference evidence="1 3" key="1">
    <citation type="submission" date="2015-02" db="EMBL/GenBank/DDBJ databases">
        <authorList>
            <person name="Chooi Y.-H."/>
        </authorList>
    </citation>
    <scope>NUCLEOTIDE SEQUENCE [LARGE SCALE GENOMIC DNA]</scope>
    <source>
        <strain evidence="1">E3</strain>
    </source>
</reference>
<dbReference type="EMBL" id="CDSF01000079">
    <property type="protein sequence ID" value="CEO97551.1"/>
    <property type="molecule type" value="Genomic_DNA"/>
</dbReference>
<sequence>MASSTRAPSGGDVDPSVPRCKHGMLARPCCVRLANAPEDGERIPAAEFAQVRQQLLDYWRGSAATKLRRPTMADACLIDESVIGNVRDSLSANRKAIRRVAENIPLRRRQLISAMHSSSTHSNPPAVAGMPTVNMVHDHPPSSRTIL</sequence>
<dbReference type="Proteomes" id="UP000039324">
    <property type="component" value="Unassembled WGS sequence"/>
</dbReference>
<evidence type="ECO:0000313" key="3">
    <source>
        <dbReference type="Proteomes" id="UP000039324"/>
    </source>
</evidence>
<evidence type="ECO:0000313" key="4">
    <source>
        <dbReference type="Proteomes" id="UP000290189"/>
    </source>
</evidence>